<feature type="chain" id="PRO_5046544366" evidence="1">
    <location>
        <begin position="37"/>
        <end position="275"/>
    </location>
</feature>
<evidence type="ECO:0000313" key="4">
    <source>
        <dbReference type="Proteomes" id="UP000776276"/>
    </source>
</evidence>
<gene>
    <name evidence="3" type="ORF">KOF26_05195</name>
</gene>
<keyword evidence="3" id="KW-0378">Hydrolase</keyword>
<dbReference type="PANTHER" id="PTHR46623">
    <property type="entry name" value="CARBOXYMETHYLENEBUTENOLIDASE-RELATED"/>
    <property type="match status" value="1"/>
</dbReference>
<keyword evidence="4" id="KW-1185">Reference proteome</keyword>
<keyword evidence="1" id="KW-0732">Signal</keyword>
<dbReference type="InterPro" id="IPR002925">
    <property type="entry name" value="Dienelactn_hydro"/>
</dbReference>
<feature type="domain" description="Dienelactone hydrolase" evidence="2">
    <location>
        <begin position="73"/>
        <end position="272"/>
    </location>
</feature>
<dbReference type="PANTHER" id="PTHR46623:SF6">
    <property type="entry name" value="ALPHA_BETA-HYDROLASES SUPERFAMILY PROTEIN"/>
    <property type="match status" value="1"/>
</dbReference>
<proteinExistence type="predicted"/>
<dbReference type="GO" id="GO:0016787">
    <property type="term" value="F:hydrolase activity"/>
    <property type="evidence" value="ECO:0007669"/>
    <property type="project" value="UniProtKB-KW"/>
</dbReference>
<dbReference type="InterPro" id="IPR051049">
    <property type="entry name" value="Dienelactone_hydrolase-like"/>
</dbReference>
<feature type="signal peptide" evidence="1">
    <location>
        <begin position="1"/>
        <end position="36"/>
    </location>
</feature>
<evidence type="ECO:0000259" key="2">
    <source>
        <dbReference type="Pfam" id="PF01738"/>
    </source>
</evidence>
<name>A0ABS6BG41_9SPHN</name>
<dbReference type="InterPro" id="IPR006311">
    <property type="entry name" value="TAT_signal"/>
</dbReference>
<organism evidence="3 4">
    <name type="scientific">Sphingomonas quercus</name>
    <dbReference type="NCBI Taxonomy" id="2842451"/>
    <lineage>
        <taxon>Bacteria</taxon>
        <taxon>Pseudomonadati</taxon>
        <taxon>Pseudomonadota</taxon>
        <taxon>Alphaproteobacteria</taxon>
        <taxon>Sphingomonadales</taxon>
        <taxon>Sphingomonadaceae</taxon>
        <taxon>Sphingomonas</taxon>
    </lineage>
</organism>
<sequence length="275" mass="28861">MTESDMRRRAFIAGLTRLAGGAVAAELLGALAPAHAAALIVPEEDDRLDAQYVTASEPGSRETRGYFVQQKFGGDRRPGVIVIHDDRGLTPSIRDVARRLALEGFAAFAPDLLSPAGGTPADEGQARALAATLDPAGAALDVVGVMRWLTRERRTSGAIGVMGFSWGGTMASRVAVVAGRTLRGGVAYYGPAPSAAEATRVSAPMMLHLAGLDARANRSGEAWVKALQRAGKEVTAYFYPGVAAAFDDAEASGYDAAAARLAWDRTIAFFNQRLA</sequence>
<dbReference type="RefSeq" id="WP_216321168.1">
    <property type="nucleotide sequence ID" value="NZ_JAHKRT010000002.1"/>
</dbReference>
<evidence type="ECO:0000313" key="3">
    <source>
        <dbReference type="EMBL" id="MBU3077258.1"/>
    </source>
</evidence>
<protein>
    <submittedName>
        <fullName evidence="3">Dienelactone hydrolase family protein</fullName>
    </submittedName>
</protein>
<dbReference type="PROSITE" id="PS51318">
    <property type="entry name" value="TAT"/>
    <property type="match status" value="1"/>
</dbReference>
<dbReference type="EMBL" id="JAHKRT010000002">
    <property type="protein sequence ID" value="MBU3077258.1"/>
    <property type="molecule type" value="Genomic_DNA"/>
</dbReference>
<comment type="caution">
    <text evidence="3">The sequence shown here is derived from an EMBL/GenBank/DDBJ whole genome shotgun (WGS) entry which is preliminary data.</text>
</comment>
<reference evidence="3 4" key="1">
    <citation type="submission" date="2021-06" db="EMBL/GenBank/DDBJ databases">
        <title>Sphingomonas sp. XMGL2, whole genome shotgun sequencing project.</title>
        <authorList>
            <person name="Zhao G."/>
            <person name="Shen L."/>
        </authorList>
    </citation>
    <scope>NUCLEOTIDE SEQUENCE [LARGE SCALE GENOMIC DNA]</scope>
    <source>
        <strain evidence="3 4">XMGL2</strain>
    </source>
</reference>
<dbReference type="Pfam" id="PF01738">
    <property type="entry name" value="DLH"/>
    <property type="match status" value="1"/>
</dbReference>
<dbReference type="Proteomes" id="UP000776276">
    <property type="component" value="Unassembled WGS sequence"/>
</dbReference>
<accession>A0ABS6BG41</accession>
<evidence type="ECO:0000256" key="1">
    <source>
        <dbReference type="SAM" id="SignalP"/>
    </source>
</evidence>